<evidence type="ECO:0000313" key="1">
    <source>
        <dbReference type="EMBL" id="SOE18576.1"/>
    </source>
</evidence>
<sequence length="77" mass="8963">MNSHSLGLAQEMDVTEYEKLQRDIAGLKESIRLDWLDLDSLSLDAKERQGIRQSTDYLIQELKGLLERLERLDSDRT</sequence>
<proteinExistence type="predicted"/>
<keyword evidence="2" id="KW-1185">Reference proteome</keyword>
<gene>
    <name evidence="1" type="ORF">SAMN05877838_3505</name>
</gene>
<reference evidence="2" key="1">
    <citation type="submission" date="2017-08" db="EMBL/GenBank/DDBJ databases">
        <authorList>
            <person name="Varghese N."/>
            <person name="Submissions S."/>
        </authorList>
    </citation>
    <scope>NUCLEOTIDE SEQUENCE [LARGE SCALE GENOMIC DNA]</scope>
    <source>
        <strain evidence="2">KCTC 23107</strain>
    </source>
</reference>
<protein>
    <submittedName>
        <fullName evidence="1">Uncharacterized protein</fullName>
    </submittedName>
</protein>
<evidence type="ECO:0000313" key="2">
    <source>
        <dbReference type="Proteomes" id="UP000219465"/>
    </source>
</evidence>
<name>A0A286IG21_9HYPH</name>
<dbReference type="EMBL" id="OCPC01000006">
    <property type="protein sequence ID" value="SOE18576.1"/>
    <property type="molecule type" value="Genomic_DNA"/>
</dbReference>
<organism evidence="1 2">
    <name type="scientific">Hoeflea halophila</name>
    <dbReference type="NCBI Taxonomy" id="714899"/>
    <lineage>
        <taxon>Bacteria</taxon>
        <taxon>Pseudomonadati</taxon>
        <taxon>Pseudomonadota</taxon>
        <taxon>Alphaproteobacteria</taxon>
        <taxon>Hyphomicrobiales</taxon>
        <taxon>Rhizobiaceae</taxon>
        <taxon>Hoeflea</taxon>
    </lineage>
</organism>
<accession>A0A286IG21</accession>
<dbReference type="Proteomes" id="UP000219465">
    <property type="component" value="Unassembled WGS sequence"/>
</dbReference>
<dbReference type="AlphaFoldDB" id="A0A286IG21"/>